<dbReference type="EMBL" id="QJSU01000004">
    <property type="protein sequence ID" value="PYE39363.1"/>
    <property type="molecule type" value="Genomic_DNA"/>
</dbReference>
<dbReference type="PANTHER" id="PTHR30328">
    <property type="entry name" value="TRANSCRIPTIONAL REPRESSOR"/>
    <property type="match status" value="1"/>
</dbReference>
<dbReference type="Gene3D" id="1.10.357.10">
    <property type="entry name" value="Tetracycline Repressor, domain 2"/>
    <property type="match status" value="1"/>
</dbReference>
<dbReference type="SUPFAM" id="SSF48498">
    <property type="entry name" value="Tetracyclin repressor-like, C-terminal domain"/>
    <property type="match status" value="1"/>
</dbReference>
<accession>A0A2V4UGP0</accession>
<dbReference type="PROSITE" id="PS01081">
    <property type="entry name" value="HTH_TETR_1"/>
    <property type="match status" value="1"/>
</dbReference>
<dbReference type="InterPro" id="IPR036271">
    <property type="entry name" value="Tet_transcr_reg_TetR-rel_C_sf"/>
</dbReference>
<dbReference type="PANTHER" id="PTHR30328:SF54">
    <property type="entry name" value="HTH-TYPE TRANSCRIPTIONAL REPRESSOR SCO4008"/>
    <property type="match status" value="1"/>
</dbReference>
<evidence type="ECO:0000256" key="2">
    <source>
        <dbReference type="PROSITE-ProRule" id="PRU00335"/>
    </source>
</evidence>
<keyword evidence="5" id="KW-1185">Reference proteome</keyword>
<dbReference type="AlphaFoldDB" id="A0A2V4UGP0"/>
<evidence type="ECO:0000256" key="1">
    <source>
        <dbReference type="ARBA" id="ARBA00023125"/>
    </source>
</evidence>
<reference evidence="4 5" key="1">
    <citation type="submission" date="2018-06" db="EMBL/GenBank/DDBJ databases">
        <title>Genomic Encyclopedia of Type Strains, Phase III (KMG-III): the genomes of soil and plant-associated and newly described type strains.</title>
        <authorList>
            <person name="Whitman W."/>
        </authorList>
    </citation>
    <scope>NUCLEOTIDE SEQUENCE [LARGE SCALE GENOMIC DNA]</scope>
    <source>
        <strain evidence="4 5">CECT 5889</strain>
    </source>
</reference>
<keyword evidence="1 2" id="KW-0238">DNA-binding</keyword>
<dbReference type="InterPro" id="IPR050109">
    <property type="entry name" value="HTH-type_TetR-like_transc_reg"/>
</dbReference>
<dbReference type="InterPro" id="IPR001647">
    <property type="entry name" value="HTH_TetR"/>
</dbReference>
<dbReference type="OrthoDB" id="9151800at2"/>
<name>A0A2V4UGP0_9GAMM</name>
<organism evidence="4 5">
    <name type="scientific">Psychrobacter fozii</name>
    <dbReference type="NCBI Taxonomy" id="198480"/>
    <lineage>
        <taxon>Bacteria</taxon>
        <taxon>Pseudomonadati</taxon>
        <taxon>Pseudomonadota</taxon>
        <taxon>Gammaproteobacteria</taxon>
        <taxon>Moraxellales</taxon>
        <taxon>Moraxellaceae</taxon>
        <taxon>Psychrobacter</taxon>
    </lineage>
</organism>
<dbReference type="Pfam" id="PF00440">
    <property type="entry name" value="TetR_N"/>
    <property type="match status" value="1"/>
</dbReference>
<dbReference type="InterPro" id="IPR023772">
    <property type="entry name" value="DNA-bd_HTH_TetR-type_CS"/>
</dbReference>
<dbReference type="PRINTS" id="PR00455">
    <property type="entry name" value="HTHTETR"/>
</dbReference>
<dbReference type="RefSeq" id="WP_110923017.1">
    <property type="nucleotide sequence ID" value="NZ_QJSU01000004.1"/>
</dbReference>
<evidence type="ECO:0000313" key="5">
    <source>
        <dbReference type="Proteomes" id="UP000247746"/>
    </source>
</evidence>
<comment type="caution">
    <text evidence="4">The sequence shown here is derived from an EMBL/GenBank/DDBJ whole genome shotgun (WGS) entry which is preliminary data.</text>
</comment>
<evidence type="ECO:0000259" key="3">
    <source>
        <dbReference type="PROSITE" id="PS50977"/>
    </source>
</evidence>
<gene>
    <name evidence="4" type="ORF">DFP82_104175</name>
</gene>
<dbReference type="PROSITE" id="PS50977">
    <property type="entry name" value="HTH_TETR_2"/>
    <property type="match status" value="1"/>
</dbReference>
<dbReference type="Proteomes" id="UP000247746">
    <property type="component" value="Unassembled WGS sequence"/>
</dbReference>
<feature type="DNA-binding region" description="H-T-H motif" evidence="2">
    <location>
        <begin position="42"/>
        <end position="61"/>
    </location>
</feature>
<protein>
    <submittedName>
        <fullName evidence="4">TetR family transcriptional regulator</fullName>
    </submittedName>
</protein>
<dbReference type="SUPFAM" id="SSF46689">
    <property type="entry name" value="Homeodomain-like"/>
    <property type="match status" value="1"/>
</dbReference>
<evidence type="ECO:0000313" key="4">
    <source>
        <dbReference type="EMBL" id="PYE39363.1"/>
    </source>
</evidence>
<feature type="domain" description="HTH tetR-type" evidence="3">
    <location>
        <begin position="19"/>
        <end position="79"/>
    </location>
</feature>
<dbReference type="InterPro" id="IPR009057">
    <property type="entry name" value="Homeodomain-like_sf"/>
</dbReference>
<sequence length="217" mass="24699">MNTKNEKQIKKRSEQERSQETKLKILEAALSEFASSGFEGVSVRVIASQAGVNHTLISHHFGSKEALWKATAEWVFERYDRLSKERIMALKGIEPHAMIRVLLRNFIEFCAIVPDFNRFMVQANQNGSERLNWLADRFLTSGSEAELSILRQAQELGLIPQGNGLHIRYLFIGAATSIFTFAPEFERLSGEDAFSDEVIERHVDYVLMLFSDKNSLS</sequence>
<proteinExistence type="predicted"/>
<dbReference type="GO" id="GO:0003677">
    <property type="term" value="F:DNA binding"/>
    <property type="evidence" value="ECO:0007669"/>
    <property type="project" value="UniProtKB-UniRule"/>
</dbReference>